<organism evidence="1 2">
    <name type="scientific">Haloarcula salina</name>
    <dbReference type="NCBI Taxonomy" id="1429914"/>
    <lineage>
        <taxon>Archaea</taxon>
        <taxon>Methanobacteriati</taxon>
        <taxon>Methanobacteriota</taxon>
        <taxon>Stenosarchaea group</taxon>
        <taxon>Halobacteria</taxon>
        <taxon>Halobacteriales</taxon>
        <taxon>Haloarculaceae</taxon>
        <taxon>Haloarcula</taxon>
    </lineage>
</organism>
<name>A0AA41KE27_9EURY</name>
<comment type="caution">
    <text evidence="1">The sequence shown here is derived from an EMBL/GenBank/DDBJ whole genome shotgun (WGS) entry which is preliminary data.</text>
</comment>
<gene>
    <name evidence="1" type="ORF">KTS37_01480</name>
</gene>
<protein>
    <submittedName>
        <fullName evidence="1">Uncharacterized protein</fullName>
    </submittedName>
</protein>
<sequence length="85" mass="9519">MPSVTLDEQTARRLDKLRGAVRRRTGRPVSRADIVGRLIDDGYASRDETVDLFRDATLYVADDETGAVQRPQRKLVAGSDDRSDE</sequence>
<reference evidence="1" key="1">
    <citation type="submission" date="2021-06" db="EMBL/GenBank/DDBJ databases">
        <title>New haloarchaea isolates fom saline soil.</title>
        <authorList>
            <person name="Duran-Viseras A."/>
            <person name="Sanchez-Porro C.S."/>
            <person name="Ventosa A."/>
        </authorList>
    </citation>
    <scope>NUCLEOTIDE SEQUENCE</scope>
    <source>
        <strain evidence="1">JCM 18369</strain>
    </source>
</reference>
<evidence type="ECO:0000313" key="2">
    <source>
        <dbReference type="Proteomes" id="UP001166304"/>
    </source>
</evidence>
<evidence type="ECO:0000313" key="1">
    <source>
        <dbReference type="EMBL" id="MBV0900447.1"/>
    </source>
</evidence>
<accession>A0AA41KE27</accession>
<proteinExistence type="predicted"/>
<dbReference type="AlphaFoldDB" id="A0AA41KE27"/>
<dbReference type="Proteomes" id="UP001166304">
    <property type="component" value="Unassembled WGS sequence"/>
</dbReference>
<keyword evidence="2" id="KW-1185">Reference proteome</keyword>
<dbReference type="RefSeq" id="WP_162412254.1">
    <property type="nucleotide sequence ID" value="NZ_JAHQXE010000001.1"/>
</dbReference>
<dbReference type="EMBL" id="JAHQXE010000001">
    <property type="protein sequence ID" value="MBV0900447.1"/>
    <property type="molecule type" value="Genomic_DNA"/>
</dbReference>